<dbReference type="InterPro" id="IPR020449">
    <property type="entry name" value="Tscrpt_reg_AraC-type_HTH"/>
</dbReference>
<dbReference type="EMBL" id="JBAWKB010000003">
    <property type="protein sequence ID" value="MFH6772595.1"/>
    <property type="molecule type" value="Genomic_DNA"/>
</dbReference>
<evidence type="ECO:0000256" key="1">
    <source>
        <dbReference type="ARBA" id="ARBA00023015"/>
    </source>
</evidence>
<dbReference type="Pfam" id="PF12833">
    <property type="entry name" value="HTH_18"/>
    <property type="match status" value="1"/>
</dbReference>
<dbReference type="PROSITE" id="PS01124">
    <property type="entry name" value="HTH_ARAC_FAMILY_2"/>
    <property type="match status" value="1"/>
</dbReference>
<dbReference type="PRINTS" id="PR00032">
    <property type="entry name" value="HTHARAC"/>
</dbReference>
<dbReference type="SUPFAM" id="SSF55073">
    <property type="entry name" value="Nucleotide cyclase"/>
    <property type="match status" value="1"/>
</dbReference>
<dbReference type="InterPro" id="IPR009057">
    <property type="entry name" value="Homeodomain-like_sf"/>
</dbReference>
<evidence type="ECO:0000256" key="3">
    <source>
        <dbReference type="ARBA" id="ARBA00023163"/>
    </source>
</evidence>
<name>A0ABW7N0W3_9FLAO</name>
<dbReference type="PANTHER" id="PTHR43280">
    <property type="entry name" value="ARAC-FAMILY TRANSCRIPTIONAL REGULATOR"/>
    <property type="match status" value="1"/>
</dbReference>
<protein>
    <submittedName>
        <fullName evidence="5">Nickel-binding protein</fullName>
    </submittedName>
</protein>
<dbReference type="InterPro" id="IPR042557">
    <property type="entry name" value="SCO4226"/>
</dbReference>
<dbReference type="SUPFAM" id="SSF46689">
    <property type="entry name" value="Homeodomain-like"/>
    <property type="match status" value="1"/>
</dbReference>
<comment type="caution">
    <text evidence="5">The sequence shown here is derived from an EMBL/GenBank/DDBJ whole genome shotgun (WGS) entry which is preliminary data.</text>
</comment>
<dbReference type="SMART" id="SM00342">
    <property type="entry name" value="HTH_ARAC"/>
    <property type="match status" value="1"/>
</dbReference>
<organism evidence="5 6">
    <name type="scientific">Gaetbulibacter aestuarii</name>
    <dbReference type="NCBI Taxonomy" id="1502358"/>
    <lineage>
        <taxon>Bacteria</taxon>
        <taxon>Pseudomonadati</taxon>
        <taxon>Bacteroidota</taxon>
        <taxon>Flavobacteriia</taxon>
        <taxon>Flavobacteriales</taxon>
        <taxon>Flavobacteriaceae</taxon>
        <taxon>Gaetbulibacter</taxon>
    </lineage>
</organism>
<proteinExistence type="predicted"/>
<reference evidence="5 6" key="1">
    <citation type="submission" date="2024-02" db="EMBL/GenBank/DDBJ databases">
        <title>A Gaetbulibacter species isolated from tidal flats and genomic insights of their niches.</title>
        <authorList>
            <person name="Ye Y."/>
        </authorList>
    </citation>
    <scope>NUCLEOTIDE SEQUENCE [LARGE SCALE GENOMIC DNA]</scope>
    <source>
        <strain evidence="5 6">KYW382</strain>
    </source>
</reference>
<dbReference type="PROSITE" id="PS00041">
    <property type="entry name" value="HTH_ARAC_FAMILY_1"/>
    <property type="match status" value="1"/>
</dbReference>
<evidence type="ECO:0000259" key="4">
    <source>
        <dbReference type="PROSITE" id="PS01124"/>
    </source>
</evidence>
<dbReference type="Gene3D" id="1.10.10.60">
    <property type="entry name" value="Homeodomain-like"/>
    <property type="match status" value="1"/>
</dbReference>
<dbReference type="InterPro" id="IPR029787">
    <property type="entry name" value="Nucleotide_cyclase"/>
</dbReference>
<feature type="domain" description="HTH araC/xylS-type" evidence="4">
    <location>
        <begin position="265"/>
        <end position="364"/>
    </location>
</feature>
<dbReference type="Gene3D" id="3.30.70.3090">
    <property type="entry name" value="ORF SCO4226, nickel-binding ferredoxin-like monomer"/>
    <property type="match status" value="1"/>
</dbReference>
<sequence length="368" mass="41975">MPLYMDLHIGQGLTAEDVAKAHQLDLEIQDEFKCNCLTYWFDQERNNVFCLIEAPSKEAAVALHNAAHEQLPDEIIEVDKRIVKAFLGRIMDPQVVDYMIDSKIKVYNDPAFRVIFMVSVVNKPIVLHKLGREKAEELLKQNKNKILEIIKNHGGVTADSVSNKLIGTFESPKNTYQCAMDIQNELAAFSKDLNLKMAIHAGNPVDGDTELFGSTLKCLEFICSGFKYGSLVISNTVYNLIQAEDLMIDKTKVNLLSKQEEEFIKKLIKVLFTHWVNSDFDVEYLGKELLLSNSQLYRKCKNILNKSPNQLLRDFRLNQALFILESSHKTISEIAFDSGFNNPSYFTKCFQKNFGMKPLEFKNLASLK</sequence>
<dbReference type="InterPro" id="IPR018060">
    <property type="entry name" value="HTH_AraC"/>
</dbReference>
<dbReference type="RefSeq" id="WP_344738288.1">
    <property type="nucleotide sequence ID" value="NZ_BAABAY010000001.1"/>
</dbReference>
<dbReference type="InterPro" id="IPR018062">
    <property type="entry name" value="HTH_AraC-typ_CS"/>
</dbReference>
<gene>
    <name evidence="5" type="ORF">V8G58_11680</name>
</gene>
<dbReference type="InterPro" id="IPR025336">
    <property type="entry name" value="SCO4226-like"/>
</dbReference>
<dbReference type="Pfam" id="PF14026">
    <property type="entry name" value="SCO4226-like"/>
    <property type="match status" value="1"/>
</dbReference>
<accession>A0ABW7N0W3</accession>
<dbReference type="Proteomes" id="UP001610100">
    <property type="component" value="Unassembled WGS sequence"/>
</dbReference>
<dbReference type="Gene3D" id="3.30.70.1230">
    <property type="entry name" value="Nucleotide cyclase"/>
    <property type="match status" value="1"/>
</dbReference>
<evidence type="ECO:0000256" key="2">
    <source>
        <dbReference type="ARBA" id="ARBA00023125"/>
    </source>
</evidence>
<keyword evidence="3" id="KW-0804">Transcription</keyword>
<dbReference type="PANTHER" id="PTHR43280:SF2">
    <property type="entry name" value="HTH-TYPE TRANSCRIPTIONAL REGULATOR EXSA"/>
    <property type="match status" value="1"/>
</dbReference>
<keyword evidence="1" id="KW-0805">Transcription regulation</keyword>
<keyword evidence="2" id="KW-0238">DNA-binding</keyword>
<evidence type="ECO:0000313" key="6">
    <source>
        <dbReference type="Proteomes" id="UP001610100"/>
    </source>
</evidence>
<evidence type="ECO:0000313" key="5">
    <source>
        <dbReference type="EMBL" id="MFH6772595.1"/>
    </source>
</evidence>
<keyword evidence="6" id="KW-1185">Reference proteome</keyword>